<comment type="caution">
    <text evidence="1">The sequence shown here is derived from an EMBL/GenBank/DDBJ whole genome shotgun (WGS) entry which is preliminary data.</text>
</comment>
<gene>
    <name evidence="1" type="ORF">LDC_0002</name>
</gene>
<proteinExistence type="predicted"/>
<dbReference type="AlphaFoldDB" id="D9PES4"/>
<sequence length="202" mass="23135">MIISYLYKHMGVVKLRDYEQRIDALFRRVNCGDQGVFLPIKEDGKGFKVFYSSHSDGWRRISVAMYTKESMKLFPAGIATPALQLEITNDAERRIEMMADQIVPTPFLYIPFPKGEDYILMRENEGEVDGEIVELAWYGGKNHPISEYVQGTCTPRLTEEFQTGRWESRDMNWHLINEQEGGIPGAIVTGVEVVLQKLLPTN</sequence>
<reference evidence="1" key="2">
    <citation type="journal article" date="2011" name="Microb. Ecol.">
        <title>Taxonomic and Functional Metagenomic Profiling of the Microbial Community in the Anoxic Sediment of a Sub-saline Shallow Lake (Laguna de Carrizo, Central Spain).</title>
        <authorList>
            <person name="Ferrer M."/>
            <person name="Guazzaroni M.E."/>
            <person name="Richter M."/>
            <person name="Garcia-Salamanca A."/>
            <person name="Yarza P."/>
            <person name="Suarez-Suarez A."/>
            <person name="Solano J."/>
            <person name="Alcaide M."/>
            <person name="van Dillewijn P."/>
            <person name="Molina-Henares M.A."/>
            <person name="Lopez-Cortes N."/>
            <person name="Al-Ramahi Y."/>
            <person name="Guerrero C."/>
            <person name="Acosta A."/>
            <person name="de Eugenio L.I."/>
            <person name="Martinez V."/>
            <person name="Marques S."/>
            <person name="Rojo F."/>
            <person name="Santero E."/>
            <person name="Genilloud O."/>
            <person name="Perez-Perez J."/>
            <person name="Rossello-Mora R."/>
            <person name="Ramos J.L."/>
        </authorList>
    </citation>
    <scope>NUCLEOTIDE SEQUENCE</scope>
</reference>
<name>D9PES4_9ZZZZ</name>
<organism evidence="1">
    <name type="scientific">sediment metagenome</name>
    <dbReference type="NCBI Taxonomy" id="749907"/>
    <lineage>
        <taxon>unclassified sequences</taxon>
        <taxon>metagenomes</taxon>
        <taxon>ecological metagenomes</taxon>
    </lineage>
</organism>
<dbReference type="EMBL" id="ADZX01000001">
    <property type="protein sequence ID" value="EFK97933.1"/>
    <property type="molecule type" value="Genomic_DNA"/>
</dbReference>
<accession>D9PES4</accession>
<protein>
    <submittedName>
        <fullName evidence="1">Uncharacterized protein</fullName>
    </submittedName>
</protein>
<reference evidence="1" key="1">
    <citation type="submission" date="2010-07" db="EMBL/GenBank/DDBJ databases">
        <authorList>
            <consortium name="CONSOLIDER consortium CSD2007-00005"/>
            <person name="Guazzaroni M.-E."/>
            <person name="Richter M."/>
            <person name="Garcia-Salamanca A."/>
            <person name="Yarza P."/>
            <person name="Ferrer M."/>
        </authorList>
    </citation>
    <scope>NUCLEOTIDE SEQUENCE</scope>
</reference>
<evidence type="ECO:0000313" key="1">
    <source>
        <dbReference type="EMBL" id="EFK97933.1"/>
    </source>
</evidence>